<organism evidence="3">
    <name type="scientific">Laccaria bicolor (strain S238N-H82 / ATCC MYA-4686)</name>
    <name type="common">Bicoloured deceiver</name>
    <name type="synonym">Laccaria laccata var. bicolor</name>
    <dbReference type="NCBI Taxonomy" id="486041"/>
    <lineage>
        <taxon>Eukaryota</taxon>
        <taxon>Fungi</taxon>
        <taxon>Dikarya</taxon>
        <taxon>Basidiomycota</taxon>
        <taxon>Agaricomycotina</taxon>
        <taxon>Agaricomycetes</taxon>
        <taxon>Agaricomycetidae</taxon>
        <taxon>Agaricales</taxon>
        <taxon>Agaricineae</taxon>
        <taxon>Hydnangiaceae</taxon>
        <taxon>Laccaria</taxon>
    </lineage>
</organism>
<dbReference type="HOGENOM" id="CLU_1678207_0_0_1"/>
<dbReference type="KEGG" id="lbc:LACBIDRAFT_329250"/>
<accession>B0DHH9</accession>
<name>B0DHH9_LACBS</name>
<dbReference type="OrthoDB" id="338231at2759"/>
<dbReference type="InParanoid" id="B0DHH9"/>
<keyword evidence="3" id="KW-1185">Reference proteome</keyword>
<dbReference type="AlphaFoldDB" id="B0DHH9"/>
<protein>
    <submittedName>
        <fullName evidence="2">Predicted protein</fullName>
    </submittedName>
</protein>
<dbReference type="InterPro" id="IPR036224">
    <property type="entry name" value="GINS_bundle-like_dom_sf"/>
</dbReference>
<dbReference type="RefSeq" id="XP_001883394.1">
    <property type="nucleotide sequence ID" value="XM_001883359.1"/>
</dbReference>
<dbReference type="SUPFAM" id="SSF158573">
    <property type="entry name" value="GINS helical bundle-like"/>
    <property type="match status" value="1"/>
</dbReference>
<dbReference type="Gene3D" id="1.20.58.1030">
    <property type="match status" value="1"/>
</dbReference>
<feature type="region of interest" description="Disordered" evidence="1">
    <location>
        <begin position="1"/>
        <end position="80"/>
    </location>
</feature>
<evidence type="ECO:0000313" key="3">
    <source>
        <dbReference type="Proteomes" id="UP000001194"/>
    </source>
</evidence>
<proteinExistence type="predicted"/>
<dbReference type="EMBL" id="DS547110">
    <property type="protein sequence ID" value="EDR06106.1"/>
    <property type="molecule type" value="Genomic_DNA"/>
</dbReference>
<evidence type="ECO:0000313" key="2">
    <source>
        <dbReference type="EMBL" id="EDR06106.1"/>
    </source>
</evidence>
<feature type="compositionally biased region" description="Polar residues" evidence="1">
    <location>
        <begin position="62"/>
        <end position="80"/>
    </location>
</feature>
<gene>
    <name evidence="2" type="ORF">LACBIDRAFT_329250</name>
</gene>
<sequence length="157" mass="17464">MAAREGISGVFRGSVQACSTEARGQVSGRLGQVSPVNLTGPAKSRPEKRIRAPKSAHLQSAPPRSTSSSNNINPFRLQSTPEMPLYQLTRHWLNERHAPDILPVQEPLSHLRRQSEAVHLLPGDPSSSDKEHIRIMLVQTEIERVKFIMMSIRGCSR</sequence>
<reference evidence="2 3" key="1">
    <citation type="journal article" date="2008" name="Nature">
        <title>The genome of Laccaria bicolor provides insights into mycorrhizal symbiosis.</title>
        <authorList>
            <person name="Martin F."/>
            <person name="Aerts A."/>
            <person name="Ahren D."/>
            <person name="Brun A."/>
            <person name="Danchin E.G.J."/>
            <person name="Duchaussoy F."/>
            <person name="Gibon J."/>
            <person name="Kohler A."/>
            <person name="Lindquist E."/>
            <person name="Pereda V."/>
            <person name="Salamov A."/>
            <person name="Shapiro H.J."/>
            <person name="Wuyts J."/>
            <person name="Blaudez D."/>
            <person name="Buee M."/>
            <person name="Brokstein P."/>
            <person name="Canbaeck B."/>
            <person name="Cohen D."/>
            <person name="Courty P.E."/>
            <person name="Coutinho P.M."/>
            <person name="Delaruelle C."/>
            <person name="Detter J.C."/>
            <person name="Deveau A."/>
            <person name="DiFazio S."/>
            <person name="Duplessis S."/>
            <person name="Fraissinet-Tachet L."/>
            <person name="Lucic E."/>
            <person name="Frey-Klett P."/>
            <person name="Fourrey C."/>
            <person name="Feussner I."/>
            <person name="Gay G."/>
            <person name="Grimwood J."/>
            <person name="Hoegger P.J."/>
            <person name="Jain P."/>
            <person name="Kilaru S."/>
            <person name="Labbe J."/>
            <person name="Lin Y.C."/>
            <person name="Legue V."/>
            <person name="Le Tacon F."/>
            <person name="Marmeisse R."/>
            <person name="Melayah D."/>
            <person name="Montanini B."/>
            <person name="Muratet M."/>
            <person name="Nehls U."/>
            <person name="Niculita-Hirzel H."/>
            <person name="Oudot-Le Secq M.P."/>
            <person name="Peter M."/>
            <person name="Quesneville H."/>
            <person name="Rajashekar B."/>
            <person name="Reich M."/>
            <person name="Rouhier N."/>
            <person name="Schmutz J."/>
            <person name="Yin T."/>
            <person name="Chalot M."/>
            <person name="Henrissat B."/>
            <person name="Kuees U."/>
            <person name="Lucas S."/>
            <person name="Van de Peer Y."/>
            <person name="Podila G.K."/>
            <person name="Polle A."/>
            <person name="Pukkila P.J."/>
            <person name="Richardson P.M."/>
            <person name="Rouze P."/>
            <person name="Sanders I.R."/>
            <person name="Stajich J.E."/>
            <person name="Tunlid A."/>
            <person name="Tuskan G."/>
            <person name="Grigoriev I.V."/>
        </authorList>
    </citation>
    <scope>NUCLEOTIDE SEQUENCE [LARGE SCALE GENOMIC DNA]</scope>
    <source>
        <strain evidence="3">S238N-H82 / ATCC MYA-4686</strain>
    </source>
</reference>
<dbReference type="GeneID" id="6079004"/>
<dbReference type="Proteomes" id="UP000001194">
    <property type="component" value="Unassembled WGS sequence"/>
</dbReference>
<dbReference type="STRING" id="486041.B0DHH9"/>
<evidence type="ECO:0000256" key="1">
    <source>
        <dbReference type="SAM" id="MobiDB-lite"/>
    </source>
</evidence>